<feature type="region of interest" description="Disordered" evidence="1">
    <location>
        <begin position="995"/>
        <end position="1019"/>
    </location>
</feature>
<feature type="compositionally biased region" description="Basic and acidic residues" evidence="1">
    <location>
        <begin position="919"/>
        <end position="932"/>
    </location>
</feature>
<protein>
    <submittedName>
        <fullName evidence="2">Uncharacterized protein</fullName>
    </submittedName>
</protein>
<dbReference type="AlphaFoldDB" id="A0A4S8KHW4"/>
<dbReference type="EMBL" id="PYDT01000001">
    <property type="protein sequence ID" value="THU74992.1"/>
    <property type="molecule type" value="Genomic_DNA"/>
</dbReference>
<evidence type="ECO:0000256" key="1">
    <source>
        <dbReference type="SAM" id="MobiDB-lite"/>
    </source>
</evidence>
<name>A0A4S8KHW4_MUSBA</name>
<organism evidence="2 3">
    <name type="scientific">Musa balbisiana</name>
    <name type="common">Banana</name>
    <dbReference type="NCBI Taxonomy" id="52838"/>
    <lineage>
        <taxon>Eukaryota</taxon>
        <taxon>Viridiplantae</taxon>
        <taxon>Streptophyta</taxon>
        <taxon>Embryophyta</taxon>
        <taxon>Tracheophyta</taxon>
        <taxon>Spermatophyta</taxon>
        <taxon>Magnoliopsida</taxon>
        <taxon>Liliopsida</taxon>
        <taxon>Zingiberales</taxon>
        <taxon>Musaceae</taxon>
        <taxon>Musa</taxon>
    </lineage>
</organism>
<evidence type="ECO:0000313" key="2">
    <source>
        <dbReference type="EMBL" id="THU74992.1"/>
    </source>
</evidence>
<dbReference type="Proteomes" id="UP000317650">
    <property type="component" value="Chromosome 4"/>
</dbReference>
<comment type="caution">
    <text evidence="2">The sequence shown here is derived from an EMBL/GenBank/DDBJ whole genome shotgun (WGS) entry which is preliminary data.</text>
</comment>
<gene>
    <name evidence="2" type="ORF">C4D60_Mb04t39220</name>
</gene>
<feature type="region of interest" description="Disordered" evidence="1">
    <location>
        <begin position="919"/>
        <end position="957"/>
    </location>
</feature>
<dbReference type="PANTHER" id="PTHR33167">
    <property type="entry name" value="TRANSCRIPTION FACTOR, PUTATIVE (DUF863)-RELATED"/>
    <property type="match status" value="1"/>
</dbReference>
<feature type="region of interest" description="Disordered" evidence="1">
    <location>
        <begin position="580"/>
        <end position="606"/>
    </location>
</feature>
<accession>A0A4S8KHW4</accession>
<keyword evidence="3" id="KW-1185">Reference proteome</keyword>
<feature type="compositionally biased region" description="Basic residues" evidence="1">
    <location>
        <begin position="941"/>
        <end position="953"/>
    </location>
</feature>
<dbReference type="PANTHER" id="PTHR33167:SF4">
    <property type="entry name" value="TRANSCRIPTION FACTOR, PUTATIVE (DUF863)-RELATED"/>
    <property type="match status" value="1"/>
</dbReference>
<feature type="compositionally biased region" description="Polar residues" evidence="1">
    <location>
        <begin position="296"/>
        <end position="306"/>
    </location>
</feature>
<evidence type="ECO:0000313" key="3">
    <source>
        <dbReference type="Proteomes" id="UP000317650"/>
    </source>
</evidence>
<feature type="region of interest" description="Disordered" evidence="1">
    <location>
        <begin position="288"/>
        <end position="314"/>
    </location>
</feature>
<reference evidence="2 3" key="1">
    <citation type="journal article" date="2019" name="Nat. Plants">
        <title>Genome sequencing of Musa balbisiana reveals subgenome evolution and function divergence in polyploid bananas.</title>
        <authorList>
            <person name="Yao X."/>
        </authorList>
    </citation>
    <scope>NUCLEOTIDE SEQUENCE [LARGE SCALE GENOMIC DNA]</scope>
    <source>
        <strain evidence="3">cv. DH-PKW</strain>
        <tissue evidence="2">Leaves</tissue>
    </source>
</reference>
<dbReference type="InterPro" id="IPR008581">
    <property type="entry name" value="DUF863_pln"/>
</dbReference>
<sequence length="1071" mass="120171">MATKVQSKNYLPGYHSMQDIKEDAPSSWSNYYKDKKFSDHLYNTYVSRLTNGHLEDDKEMIKQMMLEHEAIFRKQVYELHRLYRIQKDLMTEIRTRGFYGSSIPAEASLSSSFSSQMCSECTQKIPQISHLTVGNTSHGKTHFSGTGRSHFSVTREGSTQSDQIPLDNGVLLKDSKAPDCKPQKKITFDLQLPADVYIDIEDTDGAGQMSTVESSHSASIFKNRNCSLYENDVKLTLGSAHTEEHQISNSPTQVGISACSTVDLNKTTTEICCESPENSASVQLFELKSRSERNQGNHPSTKSKTSFVERHDKQQTTSDLLYMDGHTTREWPVFNHEPEKNRSTLDYFAQVPTSSETLQVNTKKRHNFFTFDHNNPETQSRQEPTDNIHTCPRVPHFACSNPSLMSPSMPSTITTPQADLISCASSFVSSWRKPVTSINNTPVAVRALPCFSGSSNFSNESLSSKIDVTCQKRHSRNLATSLGSGVRVPHKNGFHHGLYLDCNSAPHTEVAFCKPYQIDDSNRDLHGHLPGDYIKCYQSRDLKVPINLNLNQAFPSGTEDRLTLRQETVIYVDDKMPGDPSWLRNKASSNESDDKMPGDPSWLRNKASSNESVNLKKHDYREDCQLTCSSNVASEIQKKEELEFSVCNLQEVASTSQFQYHGMQGNFVSGNNGKRLLGFPIHDTIQQRGISVSVQQMEKHFTDNTKILKNDIIDVTCDAKAVNSQEKFHNSDSVTEMCGRNSGANLRKHINLNAEFSCTDDPIFLEVSPRDELEVQSSNSIPTLGAKIDIDFQAPISQVEMATVSPHEYIPSSKKDVLKEKVSSSGTLDILAAENLVAMSLECNGHPDEINSHLPSLPRFDTLCWFADVSCNAEKREHLGDEGDDGTQFFDDDGLDLFEAMTLKLQETKMDQSWYRSEDLESKDGKEDKKDTGAGSLLFTRTRRGQARKRRQRRDFQKDILPGLASLSRHEITEDLQTIGGMMKLSGMHWQTGLTRRNMGRNGTNSQTKGRRQLESPATATEEVRISLHPPSQPSNSEIGVDGRSMIGWGRTTRRCRRQRCLPGDLSAPLT</sequence>
<dbReference type="Pfam" id="PF05904">
    <property type="entry name" value="DUF863"/>
    <property type="match status" value="1"/>
</dbReference>
<proteinExistence type="predicted"/>